<organism evidence="13 14">
    <name type="scientific">Ladona fulva</name>
    <name type="common">Scarce chaser dragonfly</name>
    <name type="synonym">Libellula fulva</name>
    <dbReference type="NCBI Taxonomy" id="123851"/>
    <lineage>
        <taxon>Eukaryota</taxon>
        <taxon>Metazoa</taxon>
        <taxon>Ecdysozoa</taxon>
        <taxon>Arthropoda</taxon>
        <taxon>Hexapoda</taxon>
        <taxon>Insecta</taxon>
        <taxon>Pterygota</taxon>
        <taxon>Palaeoptera</taxon>
        <taxon>Odonata</taxon>
        <taxon>Epiprocta</taxon>
        <taxon>Anisoptera</taxon>
        <taxon>Libelluloidea</taxon>
        <taxon>Libellulidae</taxon>
        <taxon>Ladona</taxon>
    </lineage>
</organism>
<dbReference type="Pfam" id="PF13920">
    <property type="entry name" value="zf-C3HC4_3"/>
    <property type="match status" value="1"/>
</dbReference>
<evidence type="ECO:0000313" key="13">
    <source>
        <dbReference type="EMBL" id="KAG8230328.1"/>
    </source>
</evidence>
<dbReference type="PROSITE" id="PS00518">
    <property type="entry name" value="ZF_RING_1"/>
    <property type="match status" value="1"/>
</dbReference>
<feature type="coiled-coil region" evidence="9">
    <location>
        <begin position="209"/>
        <end position="286"/>
    </location>
</feature>
<dbReference type="InterPro" id="IPR008984">
    <property type="entry name" value="SMAD_FHA_dom_sf"/>
</dbReference>
<dbReference type="GO" id="GO:0006302">
    <property type="term" value="P:double-strand break repair"/>
    <property type="evidence" value="ECO:0007669"/>
    <property type="project" value="TreeGrafter"/>
</dbReference>
<dbReference type="Pfam" id="PF00498">
    <property type="entry name" value="FHA"/>
    <property type="match status" value="1"/>
</dbReference>
<evidence type="ECO:0000256" key="9">
    <source>
        <dbReference type="SAM" id="Coils"/>
    </source>
</evidence>
<dbReference type="GO" id="GO:0061630">
    <property type="term" value="F:ubiquitin protein ligase activity"/>
    <property type="evidence" value="ECO:0007669"/>
    <property type="project" value="TreeGrafter"/>
</dbReference>
<evidence type="ECO:0000256" key="7">
    <source>
        <dbReference type="ARBA" id="ARBA00022833"/>
    </source>
</evidence>
<dbReference type="GO" id="GO:0005829">
    <property type="term" value="C:cytosol"/>
    <property type="evidence" value="ECO:0007669"/>
    <property type="project" value="TreeGrafter"/>
</dbReference>
<comment type="caution">
    <text evidence="13">The sequence shown here is derived from an EMBL/GenBank/DDBJ whole genome shotgun (WGS) entry which is preliminary data.</text>
</comment>
<dbReference type="AlphaFoldDB" id="A0A8K0P2S4"/>
<reference evidence="13" key="1">
    <citation type="submission" date="2013-04" db="EMBL/GenBank/DDBJ databases">
        <authorList>
            <person name="Qu J."/>
            <person name="Murali S.C."/>
            <person name="Bandaranaike D."/>
            <person name="Bellair M."/>
            <person name="Blankenburg K."/>
            <person name="Chao H."/>
            <person name="Dinh H."/>
            <person name="Doddapaneni H."/>
            <person name="Downs B."/>
            <person name="Dugan-Rocha S."/>
            <person name="Elkadiri S."/>
            <person name="Gnanaolivu R.D."/>
            <person name="Hernandez B."/>
            <person name="Javaid M."/>
            <person name="Jayaseelan J.C."/>
            <person name="Lee S."/>
            <person name="Li M."/>
            <person name="Ming W."/>
            <person name="Munidasa M."/>
            <person name="Muniz J."/>
            <person name="Nguyen L."/>
            <person name="Ongeri F."/>
            <person name="Osuji N."/>
            <person name="Pu L.-L."/>
            <person name="Puazo M."/>
            <person name="Qu C."/>
            <person name="Quiroz J."/>
            <person name="Raj R."/>
            <person name="Weissenberger G."/>
            <person name="Xin Y."/>
            <person name="Zou X."/>
            <person name="Han Y."/>
            <person name="Richards S."/>
            <person name="Worley K."/>
            <person name="Muzny D."/>
            <person name="Gibbs R."/>
        </authorList>
    </citation>
    <scope>NUCLEOTIDE SEQUENCE</scope>
    <source>
        <strain evidence="13">Sampled in the wild</strain>
    </source>
</reference>
<dbReference type="SUPFAM" id="SSF57850">
    <property type="entry name" value="RING/U-box"/>
    <property type="match status" value="1"/>
</dbReference>
<comment type="similarity">
    <text evidence="1">Belongs to the CHFR family.</text>
</comment>
<dbReference type="PROSITE" id="PS50006">
    <property type="entry name" value="FHA_DOMAIN"/>
    <property type="match status" value="1"/>
</dbReference>
<feature type="region of interest" description="Disordered" evidence="10">
    <location>
        <begin position="113"/>
        <end position="132"/>
    </location>
</feature>
<reference evidence="13" key="2">
    <citation type="submission" date="2017-10" db="EMBL/GenBank/DDBJ databases">
        <title>Ladona fulva Genome sequencing and assembly.</title>
        <authorList>
            <person name="Murali S."/>
            <person name="Richards S."/>
            <person name="Bandaranaike D."/>
            <person name="Bellair M."/>
            <person name="Blankenburg K."/>
            <person name="Chao H."/>
            <person name="Dinh H."/>
            <person name="Doddapaneni H."/>
            <person name="Dugan-Rocha S."/>
            <person name="Elkadiri S."/>
            <person name="Gnanaolivu R."/>
            <person name="Hernandez B."/>
            <person name="Skinner E."/>
            <person name="Javaid M."/>
            <person name="Lee S."/>
            <person name="Li M."/>
            <person name="Ming W."/>
            <person name="Munidasa M."/>
            <person name="Muniz J."/>
            <person name="Nguyen L."/>
            <person name="Hughes D."/>
            <person name="Osuji N."/>
            <person name="Pu L.-L."/>
            <person name="Puazo M."/>
            <person name="Qu C."/>
            <person name="Quiroz J."/>
            <person name="Raj R."/>
            <person name="Weissenberger G."/>
            <person name="Xin Y."/>
            <person name="Zou X."/>
            <person name="Han Y."/>
            <person name="Worley K."/>
            <person name="Muzny D."/>
            <person name="Gibbs R."/>
        </authorList>
    </citation>
    <scope>NUCLEOTIDE SEQUENCE</scope>
    <source>
        <strain evidence="13">Sampled in the wild</strain>
    </source>
</reference>
<dbReference type="SMART" id="SM00240">
    <property type="entry name" value="FHA"/>
    <property type="match status" value="1"/>
</dbReference>
<evidence type="ECO:0000256" key="8">
    <source>
        <dbReference type="PROSITE-ProRule" id="PRU00175"/>
    </source>
</evidence>
<keyword evidence="14" id="KW-1185">Reference proteome</keyword>
<keyword evidence="7" id="KW-0862">Zinc</keyword>
<dbReference type="OrthoDB" id="5330228at2759"/>
<evidence type="ECO:0000256" key="5">
    <source>
        <dbReference type="ARBA" id="ARBA00022771"/>
    </source>
</evidence>
<dbReference type="InterPro" id="IPR001841">
    <property type="entry name" value="Znf_RING"/>
</dbReference>
<dbReference type="GO" id="GO:0042393">
    <property type="term" value="F:histone binding"/>
    <property type="evidence" value="ECO:0007669"/>
    <property type="project" value="TreeGrafter"/>
</dbReference>
<feature type="domain" description="RING-type" evidence="12">
    <location>
        <begin position="319"/>
        <end position="357"/>
    </location>
</feature>
<evidence type="ECO:0000313" key="14">
    <source>
        <dbReference type="Proteomes" id="UP000792457"/>
    </source>
</evidence>
<dbReference type="PANTHER" id="PTHR15067:SF4">
    <property type="entry name" value="E3 UBIQUITIN-PROTEIN LIGASE RNF8"/>
    <property type="match status" value="1"/>
</dbReference>
<feature type="compositionally biased region" description="Basic residues" evidence="10">
    <location>
        <begin position="408"/>
        <end position="417"/>
    </location>
</feature>
<evidence type="ECO:0000259" key="12">
    <source>
        <dbReference type="PROSITE" id="PS50089"/>
    </source>
</evidence>
<dbReference type="PANTHER" id="PTHR15067">
    <property type="entry name" value="E3 UBIQUITIN-PROTEIN LIGASE RNF8"/>
    <property type="match status" value="1"/>
</dbReference>
<sequence>MIMENGQAFLIPIKSTSNGLINKQIKSKVFRIGRCKKADICIADIRVSRSHCVISSDDSGWWLRNESQLGTLVDGKLLGLNERCGLTNDKIIQLGPGSEFKFKFTISSGMDVSPPKRTKVEPSSGTNIPSSEDNRCIESKEIIEERLLLKQNEDLNNKLEKVIEEKEKIRLQYEEEKKRIENELITIALRQQTALQAESLIASLRKEVLQKELEMRETLEIEMRSLLENRLLIEERIRSSAFLDLVEKEQTEGVCAEKLRVLEDELKRVKQDLAKTKGKQSLLKEEIGENGKERSKDKLIAKREALSEFANLIEMELQCSICSELFVKATTLSCTHTVCHFCLQQWKQKQRNCPMCRAPIATESHSIVLDSFIDKIVENLSDEMRMRRQQIIEERKGHRFPGSNKDGKSRKKQRNRT</sequence>
<dbReference type="Proteomes" id="UP000792457">
    <property type="component" value="Unassembled WGS sequence"/>
</dbReference>
<evidence type="ECO:0000256" key="4">
    <source>
        <dbReference type="ARBA" id="ARBA00022723"/>
    </source>
</evidence>
<dbReference type="GO" id="GO:0035861">
    <property type="term" value="C:site of double-strand break"/>
    <property type="evidence" value="ECO:0007669"/>
    <property type="project" value="TreeGrafter"/>
</dbReference>
<protein>
    <recommendedName>
        <fullName evidence="2">E3 ubiquitin-protein ligase CHFR</fullName>
    </recommendedName>
</protein>
<keyword evidence="3" id="KW-0808">Transferase</keyword>
<dbReference type="CDD" id="cd00060">
    <property type="entry name" value="FHA"/>
    <property type="match status" value="1"/>
</dbReference>
<evidence type="ECO:0000256" key="1">
    <source>
        <dbReference type="ARBA" id="ARBA00005797"/>
    </source>
</evidence>
<keyword evidence="6" id="KW-0833">Ubl conjugation pathway</keyword>
<dbReference type="GO" id="GO:0005634">
    <property type="term" value="C:nucleus"/>
    <property type="evidence" value="ECO:0007669"/>
    <property type="project" value="TreeGrafter"/>
</dbReference>
<feature type="coiled-coil region" evidence="9">
    <location>
        <begin position="145"/>
        <end position="183"/>
    </location>
</feature>
<dbReference type="GO" id="GO:0006511">
    <property type="term" value="P:ubiquitin-dependent protein catabolic process"/>
    <property type="evidence" value="ECO:0007669"/>
    <property type="project" value="TreeGrafter"/>
</dbReference>
<dbReference type="Gene3D" id="2.60.200.20">
    <property type="match status" value="1"/>
</dbReference>
<accession>A0A8K0P2S4</accession>
<keyword evidence="5 8" id="KW-0863">Zinc-finger</keyword>
<evidence type="ECO:0000256" key="3">
    <source>
        <dbReference type="ARBA" id="ARBA00022679"/>
    </source>
</evidence>
<keyword evidence="9" id="KW-0175">Coiled coil</keyword>
<feature type="domain" description="FHA" evidence="11">
    <location>
        <begin position="30"/>
        <end position="78"/>
    </location>
</feature>
<feature type="compositionally biased region" description="Polar residues" evidence="10">
    <location>
        <begin position="121"/>
        <end position="131"/>
    </location>
</feature>
<dbReference type="SMART" id="SM00184">
    <property type="entry name" value="RING"/>
    <property type="match status" value="1"/>
</dbReference>
<dbReference type="InterPro" id="IPR017907">
    <property type="entry name" value="Znf_RING_CS"/>
</dbReference>
<dbReference type="EMBL" id="KZ308477">
    <property type="protein sequence ID" value="KAG8230328.1"/>
    <property type="molecule type" value="Genomic_DNA"/>
</dbReference>
<gene>
    <name evidence="13" type="ORF">J437_LFUL000599</name>
</gene>
<evidence type="ECO:0000256" key="10">
    <source>
        <dbReference type="SAM" id="MobiDB-lite"/>
    </source>
</evidence>
<evidence type="ECO:0000256" key="2">
    <source>
        <dbReference type="ARBA" id="ARBA00017908"/>
    </source>
</evidence>
<feature type="region of interest" description="Disordered" evidence="10">
    <location>
        <begin position="392"/>
        <end position="417"/>
    </location>
</feature>
<dbReference type="InterPro" id="IPR013083">
    <property type="entry name" value="Znf_RING/FYVE/PHD"/>
</dbReference>
<evidence type="ECO:0000259" key="11">
    <source>
        <dbReference type="PROSITE" id="PS50006"/>
    </source>
</evidence>
<dbReference type="GO" id="GO:0000151">
    <property type="term" value="C:ubiquitin ligase complex"/>
    <property type="evidence" value="ECO:0007669"/>
    <property type="project" value="TreeGrafter"/>
</dbReference>
<name>A0A8K0P2S4_LADFU</name>
<dbReference type="GO" id="GO:0070936">
    <property type="term" value="P:protein K48-linked ubiquitination"/>
    <property type="evidence" value="ECO:0007669"/>
    <property type="project" value="TreeGrafter"/>
</dbReference>
<dbReference type="Gene3D" id="3.30.40.10">
    <property type="entry name" value="Zinc/RING finger domain, C3HC4 (zinc finger)"/>
    <property type="match status" value="1"/>
</dbReference>
<proteinExistence type="inferred from homology"/>
<dbReference type="InterPro" id="IPR000253">
    <property type="entry name" value="FHA_dom"/>
</dbReference>
<dbReference type="SUPFAM" id="SSF49879">
    <property type="entry name" value="SMAD/FHA domain"/>
    <property type="match status" value="1"/>
</dbReference>
<keyword evidence="4" id="KW-0479">Metal-binding</keyword>
<dbReference type="GO" id="GO:0008270">
    <property type="term" value="F:zinc ion binding"/>
    <property type="evidence" value="ECO:0007669"/>
    <property type="project" value="UniProtKB-KW"/>
</dbReference>
<evidence type="ECO:0000256" key="6">
    <source>
        <dbReference type="ARBA" id="ARBA00022786"/>
    </source>
</evidence>
<dbReference type="PROSITE" id="PS50089">
    <property type="entry name" value="ZF_RING_2"/>
    <property type="match status" value="1"/>
</dbReference>